<gene>
    <name evidence="1" type="ORF">LARV_03919</name>
</gene>
<proteinExistence type="predicted"/>
<evidence type="ECO:0000313" key="2">
    <source>
        <dbReference type="Proteomes" id="UP000055060"/>
    </source>
</evidence>
<dbReference type="RefSeq" id="WP_075075502.1">
    <property type="nucleotide sequence ID" value="NZ_DF967973.1"/>
</dbReference>
<dbReference type="Pfam" id="PF13376">
    <property type="entry name" value="OmdA"/>
    <property type="match status" value="1"/>
</dbReference>
<keyword evidence="2" id="KW-1185">Reference proteome</keyword>
<dbReference type="STRING" id="360412.LARV_03919"/>
<sequence>MQPVFFPTSADFRAWLAENHATAAELVVGFYKVGSGVASITWPESVDEALCFGWIDGVRTRIDDASYQIRFSPRRPGSTWSAVNIAHAQRLIVEGRMTPAGLKAFETRVENKSGIYSYEQRRAELEEPYNGLLRQNEAAWTFFQSQPPSYRKGVSWFILSARQEATRLKRLAKLIEYSARGERLPEFEIGRKVK</sequence>
<dbReference type="OrthoDB" id="9796999at2"/>
<name>A0A0K8MXZ5_9CHLR</name>
<dbReference type="AlphaFoldDB" id="A0A0K8MXZ5"/>
<organism evidence="1">
    <name type="scientific">Longilinea arvoryzae</name>
    <dbReference type="NCBI Taxonomy" id="360412"/>
    <lineage>
        <taxon>Bacteria</taxon>
        <taxon>Bacillati</taxon>
        <taxon>Chloroflexota</taxon>
        <taxon>Anaerolineae</taxon>
        <taxon>Anaerolineales</taxon>
        <taxon>Anaerolineaceae</taxon>
        <taxon>Longilinea</taxon>
    </lineage>
</organism>
<dbReference type="EMBL" id="DF967973">
    <property type="protein sequence ID" value="GAP16123.1"/>
    <property type="molecule type" value="Genomic_DNA"/>
</dbReference>
<evidence type="ECO:0000313" key="1">
    <source>
        <dbReference type="EMBL" id="GAP16123.1"/>
    </source>
</evidence>
<dbReference type="Proteomes" id="UP000055060">
    <property type="component" value="Unassembled WGS sequence"/>
</dbReference>
<protein>
    <submittedName>
        <fullName evidence="1">Uncharacterized protein conserved in bacteria</fullName>
    </submittedName>
</protein>
<accession>A0A0K8MXZ5</accession>
<reference evidence="1" key="1">
    <citation type="submission" date="2015-07" db="EMBL/GenBank/DDBJ databases">
        <title>Draft Genome Sequences of Anaerolinea thermolimosa IMO-1, Bellilinea caldifistulae GOMI-1, Leptolinea tardivitalis YMTK-2, Levilinea saccharolytica KIBI-1,Longilinea arvoryzae KOME-1, Previously Described as Members of the Anaerolineaceae (Chloroflexi).</title>
        <authorList>
            <person name="Sekiguchi Y."/>
            <person name="Ohashi A."/>
            <person name="Matsuura N."/>
            <person name="Tourlousse M.D."/>
        </authorList>
    </citation>
    <scope>NUCLEOTIDE SEQUENCE [LARGE SCALE GENOMIC DNA]</scope>
    <source>
        <strain evidence="1">KOME-1</strain>
    </source>
</reference>